<protein>
    <submittedName>
        <fullName evidence="1">Uncharacterized protein</fullName>
    </submittedName>
</protein>
<proteinExistence type="predicted"/>
<reference evidence="1" key="1">
    <citation type="submission" date="2019-09" db="EMBL/GenBank/DDBJ databases">
        <authorList>
            <person name="Hjerde E."/>
        </authorList>
    </citation>
    <scope>NUCLEOTIDE SEQUENCE</scope>
    <source>
        <strain evidence="1">06/09/160</strain>
    </source>
</reference>
<evidence type="ECO:0000313" key="1">
    <source>
        <dbReference type="EMBL" id="VVV02885.1"/>
    </source>
</evidence>
<dbReference type="EMBL" id="LR721750">
    <property type="protein sequence ID" value="VVV02885.1"/>
    <property type="molecule type" value="Genomic_DNA"/>
</dbReference>
<gene>
    <name evidence="1" type="ORF">AW0309160_00210</name>
</gene>
<organism evidence="1">
    <name type="scientific">Aliivibrio wodanis</name>
    <dbReference type="NCBI Taxonomy" id="80852"/>
    <lineage>
        <taxon>Bacteria</taxon>
        <taxon>Pseudomonadati</taxon>
        <taxon>Pseudomonadota</taxon>
        <taxon>Gammaproteobacteria</taxon>
        <taxon>Vibrionales</taxon>
        <taxon>Vibrionaceae</taxon>
        <taxon>Aliivibrio</taxon>
    </lineage>
</organism>
<dbReference type="AlphaFoldDB" id="A0A5Q4Z3Y5"/>
<name>A0A5Q4Z3Y5_9GAMM</name>
<sequence length="124" mass="14327">MSLNRDNEAENQFELGYQQGNKQLACIIPYCEFLDKTDRTQEAIKIAQDFFDETLNPNVTNLLSRLMLKRDVAQGKTHYFNTVKDKLAGKNTLGWLASSCKVFDSAQAEEDFMIRCLSHWEKLK</sequence>
<accession>A0A5Q4Z3Y5</accession>